<protein>
    <submittedName>
        <fullName evidence="2">ABC transporter permease</fullName>
    </submittedName>
</protein>
<accession>A0ABT4TQ29</accession>
<dbReference type="Proteomes" id="UP001165685">
    <property type="component" value="Unassembled WGS sequence"/>
</dbReference>
<gene>
    <name evidence="2" type="ORF">O4U47_19950</name>
</gene>
<evidence type="ECO:0000256" key="1">
    <source>
        <dbReference type="SAM" id="Phobius"/>
    </source>
</evidence>
<feature type="transmembrane region" description="Helical" evidence="1">
    <location>
        <begin position="114"/>
        <end position="133"/>
    </location>
</feature>
<keyword evidence="1" id="KW-1133">Transmembrane helix</keyword>
<keyword evidence="1" id="KW-0812">Transmembrane</keyword>
<dbReference type="EMBL" id="JAQFWP010000041">
    <property type="protein sequence ID" value="MDA2806792.1"/>
    <property type="molecule type" value="Genomic_DNA"/>
</dbReference>
<sequence>MTGRAVANEFAKMRRLRTAPALIALVLGVTVLTCGTALSSPGFTDSAGDASPHSWRVLLGSMGIAVPLVSPVLIAVMASRQVDIEHRGNGWTLAHASGVAPGALCRAKFASTGALVAAAVLAHSGLVVAFGRLVGITAPVPAGPWLGYTAWVTVVGLALLALHLLLAAWVPNQLVGLGIAVMGVFAALSSAGMPDRLAFLLPPWGYYGPAVPVGYRDGALVALTPPHLAALLLAAGAGALFLSATRRFDRQEA</sequence>
<evidence type="ECO:0000313" key="2">
    <source>
        <dbReference type="EMBL" id="MDA2806792.1"/>
    </source>
</evidence>
<keyword evidence="3" id="KW-1185">Reference proteome</keyword>
<feature type="transmembrane region" description="Helical" evidence="1">
    <location>
        <begin position="174"/>
        <end position="193"/>
    </location>
</feature>
<reference evidence="2" key="1">
    <citation type="submission" date="2023-01" db="EMBL/GenBank/DDBJ databases">
        <title>Draft genome sequence of Nocardiopsis sp. LSu2-4 isolated from halophytes.</title>
        <authorList>
            <person name="Duangmal K."/>
            <person name="Chantavorakit T."/>
        </authorList>
    </citation>
    <scope>NUCLEOTIDE SEQUENCE</scope>
    <source>
        <strain evidence="2">LSu2-4</strain>
    </source>
</reference>
<keyword evidence="1" id="KW-0472">Membrane</keyword>
<organism evidence="2 3">
    <name type="scientific">Nocardiopsis suaedae</name>
    <dbReference type="NCBI Taxonomy" id="3018444"/>
    <lineage>
        <taxon>Bacteria</taxon>
        <taxon>Bacillati</taxon>
        <taxon>Actinomycetota</taxon>
        <taxon>Actinomycetes</taxon>
        <taxon>Streptosporangiales</taxon>
        <taxon>Nocardiopsidaceae</taxon>
        <taxon>Nocardiopsis</taxon>
    </lineage>
</organism>
<feature type="transmembrane region" description="Helical" evidence="1">
    <location>
        <begin position="145"/>
        <end position="167"/>
    </location>
</feature>
<evidence type="ECO:0000313" key="3">
    <source>
        <dbReference type="Proteomes" id="UP001165685"/>
    </source>
</evidence>
<comment type="caution">
    <text evidence="2">The sequence shown here is derived from an EMBL/GenBank/DDBJ whole genome shotgun (WGS) entry which is preliminary data.</text>
</comment>
<dbReference type="RefSeq" id="WP_270679428.1">
    <property type="nucleotide sequence ID" value="NZ_JAQFWP010000041.1"/>
</dbReference>
<feature type="transmembrane region" description="Helical" evidence="1">
    <location>
        <begin position="55"/>
        <end position="78"/>
    </location>
</feature>
<name>A0ABT4TQ29_9ACTN</name>
<dbReference type="Pfam" id="PF12730">
    <property type="entry name" value="ABC2_membrane_4"/>
    <property type="match status" value="1"/>
</dbReference>
<feature type="transmembrane region" description="Helical" evidence="1">
    <location>
        <begin position="227"/>
        <end position="245"/>
    </location>
</feature>
<proteinExistence type="predicted"/>